<comment type="caution">
    <text evidence="3">The sequence shown here is derived from an EMBL/GenBank/DDBJ whole genome shotgun (WGS) entry which is preliminary data.</text>
</comment>
<dbReference type="Proteomes" id="UP001285441">
    <property type="component" value="Unassembled WGS sequence"/>
</dbReference>
<feature type="transmembrane region" description="Helical" evidence="2">
    <location>
        <begin position="96"/>
        <end position="117"/>
    </location>
</feature>
<feature type="compositionally biased region" description="Low complexity" evidence="1">
    <location>
        <begin position="177"/>
        <end position="199"/>
    </location>
</feature>
<protein>
    <submittedName>
        <fullName evidence="3">Uncharacterized protein</fullName>
    </submittedName>
</protein>
<evidence type="ECO:0000313" key="4">
    <source>
        <dbReference type="Proteomes" id="UP001285441"/>
    </source>
</evidence>
<evidence type="ECO:0000256" key="1">
    <source>
        <dbReference type="SAM" id="MobiDB-lite"/>
    </source>
</evidence>
<gene>
    <name evidence="3" type="ORF">B0H63DRAFT_183712</name>
</gene>
<reference evidence="3" key="2">
    <citation type="submission" date="2023-06" db="EMBL/GenBank/DDBJ databases">
        <authorList>
            <consortium name="Lawrence Berkeley National Laboratory"/>
            <person name="Haridas S."/>
            <person name="Hensen N."/>
            <person name="Bonometti L."/>
            <person name="Westerberg I."/>
            <person name="Brannstrom I.O."/>
            <person name="Guillou S."/>
            <person name="Cros-Aarteil S."/>
            <person name="Calhoun S."/>
            <person name="Kuo A."/>
            <person name="Mondo S."/>
            <person name="Pangilinan J."/>
            <person name="Riley R."/>
            <person name="LaButti K."/>
            <person name="Andreopoulos B."/>
            <person name="Lipzen A."/>
            <person name="Chen C."/>
            <person name="Yanf M."/>
            <person name="Daum C."/>
            <person name="Ng V."/>
            <person name="Clum A."/>
            <person name="Steindorff A."/>
            <person name="Ohm R."/>
            <person name="Martin F."/>
            <person name="Silar P."/>
            <person name="Natvig D."/>
            <person name="Lalanne C."/>
            <person name="Gautier V."/>
            <person name="Ament-velasquez S.L."/>
            <person name="Kruys A."/>
            <person name="Hutchinson M.I."/>
            <person name="Powell A.J."/>
            <person name="Barry K."/>
            <person name="Miller A.N."/>
            <person name="Grigoriev I.V."/>
            <person name="Debuchy R."/>
            <person name="Gladieux P."/>
            <person name="Thoren M.H."/>
            <person name="Johannesson H."/>
        </authorList>
    </citation>
    <scope>NUCLEOTIDE SEQUENCE</scope>
    <source>
        <strain evidence="3">CBS 232.78</strain>
    </source>
</reference>
<organism evidence="3 4">
    <name type="scientific">Podospora didyma</name>
    <dbReference type="NCBI Taxonomy" id="330526"/>
    <lineage>
        <taxon>Eukaryota</taxon>
        <taxon>Fungi</taxon>
        <taxon>Dikarya</taxon>
        <taxon>Ascomycota</taxon>
        <taxon>Pezizomycotina</taxon>
        <taxon>Sordariomycetes</taxon>
        <taxon>Sordariomycetidae</taxon>
        <taxon>Sordariales</taxon>
        <taxon>Podosporaceae</taxon>
        <taxon>Podospora</taxon>
    </lineage>
</organism>
<keyword evidence="2" id="KW-0812">Transmembrane</keyword>
<feature type="transmembrane region" description="Helical" evidence="2">
    <location>
        <begin position="63"/>
        <end position="84"/>
    </location>
</feature>
<feature type="compositionally biased region" description="Low complexity" evidence="1">
    <location>
        <begin position="214"/>
        <end position="237"/>
    </location>
</feature>
<reference evidence="3" key="1">
    <citation type="journal article" date="2023" name="Mol. Phylogenet. Evol.">
        <title>Genome-scale phylogeny and comparative genomics of the fungal order Sordariales.</title>
        <authorList>
            <person name="Hensen N."/>
            <person name="Bonometti L."/>
            <person name="Westerberg I."/>
            <person name="Brannstrom I.O."/>
            <person name="Guillou S."/>
            <person name="Cros-Aarteil S."/>
            <person name="Calhoun S."/>
            <person name="Haridas S."/>
            <person name="Kuo A."/>
            <person name="Mondo S."/>
            <person name="Pangilinan J."/>
            <person name="Riley R."/>
            <person name="LaButti K."/>
            <person name="Andreopoulos B."/>
            <person name="Lipzen A."/>
            <person name="Chen C."/>
            <person name="Yan M."/>
            <person name="Daum C."/>
            <person name="Ng V."/>
            <person name="Clum A."/>
            <person name="Steindorff A."/>
            <person name="Ohm R.A."/>
            <person name="Martin F."/>
            <person name="Silar P."/>
            <person name="Natvig D.O."/>
            <person name="Lalanne C."/>
            <person name="Gautier V."/>
            <person name="Ament-Velasquez S.L."/>
            <person name="Kruys A."/>
            <person name="Hutchinson M.I."/>
            <person name="Powell A.J."/>
            <person name="Barry K."/>
            <person name="Miller A.N."/>
            <person name="Grigoriev I.V."/>
            <person name="Debuchy R."/>
            <person name="Gladieux P."/>
            <person name="Hiltunen Thoren M."/>
            <person name="Johannesson H."/>
        </authorList>
    </citation>
    <scope>NUCLEOTIDE SEQUENCE</scope>
    <source>
        <strain evidence="3">CBS 232.78</strain>
    </source>
</reference>
<keyword evidence="4" id="KW-1185">Reference proteome</keyword>
<feature type="transmembrane region" description="Helical" evidence="2">
    <location>
        <begin position="123"/>
        <end position="146"/>
    </location>
</feature>
<proteinExistence type="predicted"/>
<feature type="region of interest" description="Disordered" evidence="1">
    <location>
        <begin position="177"/>
        <end position="259"/>
    </location>
</feature>
<evidence type="ECO:0000313" key="3">
    <source>
        <dbReference type="EMBL" id="KAK3385517.1"/>
    </source>
</evidence>
<dbReference type="EMBL" id="JAULSW010000004">
    <property type="protein sequence ID" value="KAK3385517.1"/>
    <property type="molecule type" value="Genomic_DNA"/>
</dbReference>
<evidence type="ECO:0000256" key="2">
    <source>
        <dbReference type="SAM" id="Phobius"/>
    </source>
</evidence>
<keyword evidence="2" id="KW-1133">Transmembrane helix</keyword>
<name>A0AAE0NPV1_9PEZI</name>
<dbReference type="AlphaFoldDB" id="A0AAE0NPV1"/>
<keyword evidence="2" id="KW-0472">Membrane</keyword>
<feature type="compositionally biased region" description="Basic and acidic residues" evidence="1">
    <location>
        <begin position="200"/>
        <end position="211"/>
    </location>
</feature>
<sequence>MGAAYVVGDSSPFMKRVLVPFWVVRIAIMIFEIGVYGLVIGILARYNRKDRQYYTKTTVETAIAVAGVMIGIILLCLILDIVCIVKRARRTLSPRFFLIVNVIQTTIWVVLFILSMIGLSSPLGFIIAIVILLSFIGLLIYASVIFHRFRKGTIVAAYAPAPDNEIHNLQNTSYSAGYPSYPSHSHQPPQQQQQGVHGYEPSRHRDIEGYGDHQQPYLPQQPQKQQEQQQQQQQAPQEHQKTSYYEPQPYAQELPGRMA</sequence>
<feature type="transmembrane region" description="Helical" evidence="2">
    <location>
        <begin position="21"/>
        <end position="43"/>
    </location>
</feature>
<accession>A0AAE0NPV1</accession>